<dbReference type="InterPro" id="IPR010496">
    <property type="entry name" value="AL/BT2_dom"/>
</dbReference>
<evidence type="ECO:0000256" key="1">
    <source>
        <dbReference type="SAM" id="SignalP"/>
    </source>
</evidence>
<dbReference type="RefSeq" id="WP_096342678.1">
    <property type="nucleotide sequence ID" value="NZ_NWMW01000001.1"/>
</dbReference>
<dbReference type="GO" id="GO:0016787">
    <property type="term" value="F:hydrolase activity"/>
    <property type="evidence" value="ECO:0007669"/>
    <property type="project" value="InterPro"/>
</dbReference>
<proteinExistence type="predicted"/>
<dbReference type="OrthoDB" id="176168at2"/>
<accession>A0A2A4B9I1</accession>
<feature type="domain" description="3-keto-alpha-glucoside-1,2-lyase/3-keto-2-hydroxy-glucal hydratase" evidence="2">
    <location>
        <begin position="242"/>
        <end position="456"/>
    </location>
</feature>
<evidence type="ECO:0000313" key="4">
    <source>
        <dbReference type="Proteomes" id="UP000218366"/>
    </source>
</evidence>
<feature type="signal peptide" evidence="1">
    <location>
        <begin position="1"/>
        <end position="22"/>
    </location>
</feature>
<dbReference type="Pfam" id="PF06439">
    <property type="entry name" value="3keto-disac_hyd"/>
    <property type="match status" value="2"/>
</dbReference>
<dbReference type="EMBL" id="NWMW01000001">
    <property type="protein sequence ID" value="PCD04284.1"/>
    <property type="molecule type" value="Genomic_DNA"/>
</dbReference>
<comment type="caution">
    <text evidence="3">The sequence shown here is derived from an EMBL/GenBank/DDBJ whole genome shotgun (WGS) entry which is preliminary data.</text>
</comment>
<dbReference type="Proteomes" id="UP000218366">
    <property type="component" value="Unassembled WGS sequence"/>
</dbReference>
<dbReference type="AlphaFoldDB" id="A0A2A4B9I1"/>
<evidence type="ECO:0000259" key="2">
    <source>
        <dbReference type="Pfam" id="PF06439"/>
    </source>
</evidence>
<dbReference type="Gene3D" id="2.60.120.560">
    <property type="entry name" value="Exo-inulinase, domain 1"/>
    <property type="match status" value="2"/>
</dbReference>
<protein>
    <recommendedName>
        <fullName evidence="2">3-keto-alpha-glucoside-1,2-lyase/3-keto-2-hydroxy-glucal hydratase domain-containing protein</fullName>
    </recommendedName>
</protein>
<organism evidence="3 4">
    <name type="scientific">Sphingomonas spermidinifaciens</name>
    <dbReference type="NCBI Taxonomy" id="1141889"/>
    <lineage>
        <taxon>Bacteria</taxon>
        <taxon>Pseudomonadati</taxon>
        <taxon>Pseudomonadota</taxon>
        <taxon>Alphaproteobacteria</taxon>
        <taxon>Sphingomonadales</taxon>
        <taxon>Sphingomonadaceae</taxon>
        <taxon>Sphingomonas</taxon>
    </lineage>
</organism>
<gene>
    <name evidence="3" type="ORF">COC42_08350</name>
</gene>
<keyword evidence="1" id="KW-0732">Signal</keyword>
<feature type="chain" id="PRO_5012246430" description="3-keto-alpha-glucoside-1,2-lyase/3-keto-2-hydroxy-glucal hydratase domain-containing protein" evidence="1">
    <location>
        <begin position="23"/>
        <end position="458"/>
    </location>
</feature>
<keyword evidence="4" id="KW-1185">Reference proteome</keyword>
<reference evidence="3 4" key="1">
    <citation type="submission" date="2017-09" db="EMBL/GenBank/DDBJ databases">
        <title>Sphingomonas spermidinifaciens 9NM-10, whole genome shotgun sequence.</title>
        <authorList>
            <person name="Feng G."/>
            <person name="Zhu H."/>
        </authorList>
    </citation>
    <scope>NUCLEOTIDE SEQUENCE [LARGE SCALE GENOMIC DNA]</scope>
    <source>
        <strain evidence="3 4">9NM-10</strain>
    </source>
</reference>
<name>A0A2A4B9I1_9SPHN</name>
<evidence type="ECO:0000313" key="3">
    <source>
        <dbReference type="EMBL" id="PCD04284.1"/>
    </source>
</evidence>
<sequence>MRVALVSAVAACAIAAPAAAQAPWRDITPRAGLAGWTIAGGNAPYRVENGELVGRAAANTPNSWLVSNQQYGDFIVEFEAKTDPILNSGMMIRGQRRADYRNGVVHGYQAEIDPSKRGWSGGLYDEQRRQWLYTLGRNPAARAAFRSGDWNRYRVEAIGNRIRTWINGVPAADLVDDTDARGFIALQVHSVSDEVAAKQPEVRFRKIRVITDRPGRYVLPETKLEQQGWLNNRLSPGEQRAGWKLLWDGRTTNGWRSAKGATFPTKGWAIKDGILSVEPSGGGESTNGGDIITTRDYSDFELSVDFRLTPGANSGIKYFVDPNLLKGEGSAIGLEYQLLDDARHPDAKMGRDGNRTLGSLYDLITARNLSDPDSPGKRINPPGEWNRALLVVRGNHVEHWLNGFKVVEYERGSPEFRRLVAISKYAEWPRFGEWATGPILLQDHGDRVDFRSIKLREF</sequence>
<feature type="domain" description="3-keto-alpha-glucoside-1,2-lyase/3-keto-2-hydroxy-glucal hydratase" evidence="2">
    <location>
        <begin position="31"/>
        <end position="209"/>
    </location>
</feature>